<organism evidence="3 4">
    <name type="scientific">Dulcicalothrix desertica PCC 7102</name>
    <dbReference type="NCBI Taxonomy" id="232991"/>
    <lineage>
        <taxon>Bacteria</taxon>
        <taxon>Bacillati</taxon>
        <taxon>Cyanobacteriota</taxon>
        <taxon>Cyanophyceae</taxon>
        <taxon>Nostocales</taxon>
        <taxon>Calotrichaceae</taxon>
        <taxon>Dulcicalothrix</taxon>
    </lineage>
</organism>
<evidence type="ECO:0000313" key="3">
    <source>
        <dbReference type="EMBL" id="RUT03482.1"/>
    </source>
</evidence>
<dbReference type="OrthoDB" id="418869at2"/>
<evidence type="ECO:0000256" key="2">
    <source>
        <dbReference type="SAM" id="Phobius"/>
    </source>
</evidence>
<dbReference type="Proteomes" id="UP000271624">
    <property type="component" value="Unassembled WGS sequence"/>
</dbReference>
<keyword evidence="2" id="KW-0812">Transmembrane</keyword>
<comment type="caution">
    <text evidence="3">The sequence shown here is derived from an EMBL/GenBank/DDBJ whole genome shotgun (WGS) entry which is preliminary data.</text>
</comment>
<proteinExistence type="predicted"/>
<evidence type="ECO:0000256" key="1">
    <source>
        <dbReference type="SAM" id="Coils"/>
    </source>
</evidence>
<sequence>METIPPYLIILIIILVILPSCITIYLRWQLYQNLIDLEKQVRRLIDLNIAGIKPRIIEKLETRFEVASRNLEQVNTGALINQIYSQEKLGKITYDQIEYLCRLLPNLLLAFGLLGTFLGITINLSSLSQTLNQTSANNISNLVQELQQPLQGMSIAFVTSLTGLFFSAVITVISWIKNTSFAKYRLINCLEDYLDNIYQPQLQGDTRLDKIVNRMVQQQDEFLTNFGKTVREAVESSMGRVAQQMIEGNREATKLAKQVYEQFYNAAGTINSAATRFDQAMEALSKNSEVFTQAAKTFEKSDFPQKLSTATTQLSTTQEKFTRSATSLAETMSVLLSCIQELSDLGKGIKTLNETSIDILVLHQNNQHSLKEIIPQLKQGANNLSRTLNKIEKLEQKITDKADSLEKVDTSLVQLLQVVRSYTEGLSLGIESLTDRINSSVSQQIISNNQKIDKLTSELKDIVTKNNIQSVENYQNIGARFIEGIDKLTTNNRTMYQELVATQIQQCIKQLQEMKQLIAQSK</sequence>
<evidence type="ECO:0008006" key="5">
    <source>
        <dbReference type="Google" id="ProtNLM"/>
    </source>
</evidence>
<name>A0A3S1AL27_9CYAN</name>
<keyword evidence="1" id="KW-0175">Coiled coil</keyword>
<gene>
    <name evidence="3" type="ORF">DSM106972_051210</name>
</gene>
<reference evidence="3" key="2">
    <citation type="journal article" date="2019" name="Genome Biol. Evol.">
        <title>Day and night: Metabolic profiles and evolutionary relationships of six axenic non-marine cyanobacteria.</title>
        <authorList>
            <person name="Will S.E."/>
            <person name="Henke P."/>
            <person name="Boedeker C."/>
            <person name="Huang S."/>
            <person name="Brinkmann H."/>
            <person name="Rohde M."/>
            <person name="Jarek M."/>
            <person name="Friedl T."/>
            <person name="Seufert S."/>
            <person name="Schumacher M."/>
            <person name="Overmann J."/>
            <person name="Neumann-Schaal M."/>
            <person name="Petersen J."/>
        </authorList>
    </citation>
    <scope>NUCLEOTIDE SEQUENCE [LARGE SCALE GENOMIC DNA]</scope>
    <source>
        <strain evidence="3">PCC 7102</strain>
    </source>
</reference>
<evidence type="ECO:0000313" key="4">
    <source>
        <dbReference type="Proteomes" id="UP000271624"/>
    </source>
</evidence>
<keyword evidence="4" id="KW-1185">Reference proteome</keyword>
<dbReference type="AlphaFoldDB" id="A0A3S1AL27"/>
<reference evidence="3" key="1">
    <citation type="submission" date="2018-12" db="EMBL/GenBank/DDBJ databases">
        <authorList>
            <person name="Will S."/>
            <person name="Neumann-Schaal M."/>
            <person name="Henke P."/>
        </authorList>
    </citation>
    <scope>NUCLEOTIDE SEQUENCE</scope>
    <source>
        <strain evidence="3">PCC 7102</strain>
    </source>
</reference>
<feature type="transmembrane region" description="Helical" evidence="2">
    <location>
        <begin position="103"/>
        <end position="122"/>
    </location>
</feature>
<feature type="transmembrane region" description="Helical" evidence="2">
    <location>
        <begin position="6"/>
        <end position="26"/>
    </location>
</feature>
<dbReference type="EMBL" id="RSCL01000013">
    <property type="protein sequence ID" value="RUT03482.1"/>
    <property type="molecule type" value="Genomic_DNA"/>
</dbReference>
<feature type="transmembrane region" description="Helical" evidence="2">
    <location>
        <begin position="155"/>
        <end position="176"/>
    </location>
</feature>
<feature type="coiled-coil region" evidence="1">
    <location>
        <begin position="377"/>
        <end position="408"/>
    </location>
</feature>
<dbReference type="RefSeq" id="WP_127083441.1">
    <property type="nucleotide sequence ID" value="NZ_RSCL01000013.1"/>
</dbReference>
<protein>
    <recommendedName>
        <fullName evidence="5">MotA/TolQ/ExbB proton channel domain-containing protein</fullName>
    </recommendedName>
</protein>
<keyword evidence="2" id="KW-0472">Membrane</keyword>
<accession>A0A3S1AL27</accession>
<keyword evidence="2" id="KW-1133">Transmembrane helix</keyword>